<evidence type="ECO:0000313" key="4">
    <source>
        <dbReference type="Proteomes" id="UP000188533"/>
    </source>
</evidence>
<accession>A0A1Q3EFQ2</accession>
<evidence type="ECO:0000256" key="1">
    <source>
        <dbReference type="SAM" id="Phobius"/>
    </source>
</evidence>
<evidence type="ECO:0000313" key="3">
    <source>
        <dbReference type="EMBL" id="GAW06015.1"/>
    </source>
</evidence>
<keyword evidence="4" id="KW-1185">Reference proteome</keyword>
<feature type="transmembrane region" description="Helical" evidence="1">
    <location>
        <begin position="168"/>
        <end position="189"/>
    </location>
</feature>
<keyword evidence="1" id="KW-0472">Membrane</keyword>
<comment type="caution">
    <text evidence="3">The sequence shown here is derived from an EMBL/GenBank/DDBJ whole genome shotgun (WGS) entry which is preliminary data.</text>
</comment>
<dbReference type="SUPFAM" id="SSF69848">
    <property type="entry name" value="LCCL domain"/>
    <property type="match status" value="1"/>
</dbReference>
<dbReference type="Pfam" id="PF03815">
    <property type="entry name" value="LCCL"/>
    <property type="match status" value="1"/>
</dbReference>
<feature type="domain" description="LCCL" evidence="2">
    <location>
        <begin position="23"/>
        <end position="75"/>
    </location>
</feature>
<dbReference type="Gene3D" id="2.170.130.20">
    <property type="entry name" value="LCCL-like domain"/>
    <property type="match status" value="1"/>
</dbReference>
<dbReference type="InterPro" id="IPR036609">
    <property type="entry name" value="LCCL_sf"/>
</dbReference>
<evidence type="ECO:0000259" key="2">
    <source>
        <dbReference type="PROSITE" id="PS50820"/>
    </source>
</evidence>
<feature type="transmembrane region" description="Helical" evidence="1">
    <location>
        <begin position="131"/>
        <end position="148"/>
    </location>
</feature>
<dbReference type="STRING" id="5353.A0A1Q3EFQ2"/>
<keyword evidence="1" id="KW-1133">Transmembrane helix</keyword>
<dbReference type="AlphaFoldDB" id="A0A1Q3EFQ2"/>
<keyword evidence="1" id="KW-0812">Transmembrane</keyword>
<dbReference type="Proteomes" id="UP000188533">
    <property type="component" value="Unassembled WGS sequence"/>
</dbReference>
<dbReference type="InterPro" id="IPR051957">
    <property type="entry name" value="CRISP-LCCL_domain"/>
</dbReference>
<feature type="transmembrane region" description="Helical" evidence="1">
    <location>
        <begin position="93"/>
        <end position="111"/>
    </location>
</feature>
<name>A0A1Q3EFQ2_LENED</name>
<sequence length="206" mass="22501">MISLILDLGDEQVEFVPLIVGGGDVNRTYRGDTFICAAALQAGLISDNRGGCASLSLIGNFTNFLPLSAHGLTSIGFPTVFPLSSAAKSYSDILVPTFGTFLPVLFISYAFWRLAFRFTLPTFAKLPLESAIWYLATFWAGVLTNITTDKIPIDTLTSSSLKKQQGAIAALVIIVIIVAAIVINQIRIIRKTGWFPYYLGWDWISN</sequence>
<dbReference type="InterPro" id="IPR004043">
    <property type="entry name" value="LCCL"/>
</dbReference>
<reference evidence="3 4" key="1">
    <citation type="submission" date="2016-08" db="EMBL/GenBank/DDBJ databases">
        <authorList>
            <consortium name="Lentinula edodes genome sequencing consortium"/>
            <person name="Sakamoto Y."/>
            <person name="Nakade K."/>
            <person name="Sato S."/>
            <person name="Yoshida Y."/>
            <person name="Miyazaki K."/>
            <person name="Natsume S."/>
            <person name="Konno N."/>
        </authorList>
    </citation>
    <scope>NUCLEOTIDE SEQUENCE [LARGE SCALE GENOMIC DNA]</scope>
    <source>
        <strain evidence="3 4">NBRC 111202</strain>
    </source>
</reference>
<organism evidence="3 4">
    <name type="scientific">Lentinula edodes</name>
    <name type="common">Shiitake mushroom</name>
    <name type="synonym">Lentinus edodes</name>
    <dbReference type="NCBI Taxonomy" id="5353"/>
    <lineage>
        <taxon>Eukaryota</taxon>
        <taxon>Fungi</taxon>
        <taxon>Dikarya</taxon>
        <taxon>Basidiomycota</taxon>
        <taxon>Agaricomycotina</taxon>
        <taxon>Agaricomycetes</taxon>
        <taxon>Agaricomycetidae</taxon>
        <taxon>Agaricales</taxon>
        <taxon>Marasmiineae</taxon>
        <taxon>Omphalotaceae</taxon>
        <taxon>Lentinula</taxon>
    </lineage>
</organism>
<dbReference type="PROSITE" id="PS50820">
    <property type="entry name" value="LCCL"/>
    <property type="match status" value="1"/>
</dbReference>
<dbReference type="PANTHER" id="PTHR31331">
    <property type="entry name" value="LCCL DOMAIN PROTEIN (AFU_ORTHOLOGUE AFUA_5G08630)"/>
    <property type="match status" value="1"/>
</dbReference>
<dbReference type="EMBL" id="BDGU01000292">
    <property type="protein sequence ID" value="GAW06015.1"/>
    <property type="molecule type" value="Genomic_DNA"/>
</dbReference>
<proteinExistence type="predicted"/>
<protein>
    <submittedName>
        <fullName evidence="3">LCCL domain-containing protein</fullName>
    </submittedName>
</protein>
<reference evidence="3 4" key="2">
    <citation type="submission" date="2017-02" db="EMBL/GenBank/DDBJ databases">
        <title>A genome survey and senescence transcriptome analysis in Lentinula edodes.</title>
        <authorList>
            <person name="Sakamoto Y."/>
            <person name="Nakade K."/>
            <person name="Sato S."/>
            <person name="Yoshida Y."/>
            <person name="Miyazaki K."/>
            <person name="Natsume S."/>
            <person name="Konno N."/>
        </authorList>
    </citation>
    <scope>NUCLEOTIDE SEQUENCE [LARGE SCALE GENOMIC DNA]</scope>
    <source>
        <strain evidence="3 4">NBRC 111202</strain>
    </source>
</reference>
<dbReference type="PANTHER" id="PTHR31331:SF1">
    <property type="entry name" value="CYSTEINE RICH SECRETORY PROTEIN LCCL DOMAIN CONTAINING 2"/>
    <property type="match status" value="1"/>
</dbReference>
<gene>
    <name evidence="3" type="ORF">LENED_007907</name>
</gene>